<feature type="domain" description="Flagellar hook protein FlgE/F/G-like D1" evidence="9">
    <location>
        <begin position="87"/>
        <end position="145"/>
    </location>
</feature>
<evidence type="ECO:0000256" key="1">
    <source>
        <dbReference type="ARBA" id="ARBA00004117"/>
    </source>
</evidence>
<sequence>MDRALYVAMTGAIQTLKAQAANSHNLANASTTGFRAELIANQSRAVEGAGLPTRVNALGVGVGWDARSGALQQTGRDLDLAFAEDVWLAVLAPDGSEAYTKAGDLRIDSAGQLRTGAGHAVLGDGGPMAVPPHTQLRIGGDGTVSIVPQGSGAETLAAIGRLRTVSAQPQQLERGADGLMRARPGQTPAPAPGNVLVTGALESSNVSLPETMVNMISLARQFELQVKLMRTAEDNARAATTLLRVGG</sequence>
<evidence type="ECO:0000259" key="7">
    <source>
        <dbReference type="Pfam" id="PF00460"/>
    </source>
</evidence>
<evidence type="ECO:0000256" key="4">
    <source>
        <dbReference type="ARBA" id="ARBA00038560"/>
    </source>
</evidence>
<keyword evidence="3 6" id="KW-0975">Bacterial flagellum</keyword>
<keyword evidence="11" id="KW-1185">Reference proteome</keyword>
<feature type="domain" description="Flagellar basal body rod protein N-terminal" evidence="7">
    <location>
        <begin position="5"/>
        <end position="35"/>
    </location>
</feature>
<protein>
    <recommendedName>
        <fullName evidence="5 6">Flagellar basal-body rod protein FlgF</fullName>
    </recommendedName>
</protein>
<dbReference type="PANTHER" id="PTHR30435">
    <property type="entry name" value="FLAGELLAR PROTEIN"/>
    <property type="match status" value="1"/>
</dbReference>
<accession>A0ABV2AAF6</accession>
<dbReference type="PANTHER" id="PTHR30435:SF18">
    <property type="entry name" value="FLAGELLAR BASAL-BODY ROD PROTEIN FLGF"/>
    <property type="match status" value="1"/>
</dbReference>
<comment type="subunit">
    <text evidence="4 6">The basal body constitutes a major portion of the flagellar organelle and consists of five rings (E,L,P,S, and M) mounted on a central rod. The rod consists of about 26 subunits of FlgG in the distal portion, and FlgB, FlgC and FlgF are thought to build up the proximal portion of the rod with about 6 subunits each.</text>
</comment>
<evidence type="ECO:0000313" key="10">
    <source>
        <dbReference type="EMBL" id="MES0874124.1"/>
    </source>
</evidence>
<evidence type="ECO:0000313" key="11">
    <source>
        <dbReference type="Proteomes" id="UP001465331"/>
    </source>
</evidence>
<comment type="subcellular location">
    <subcellularLocation>
        <location evidence="1 6">Bacterial flagellum basal body</location>
    </subcellularLocation>
</comment>
<name>A0ABV2AAF6_9GAMM</name>
<dbReference type="Proteomes" id="UP001465331">
    <property type="component" value="Unassembled WGS sequence"/>
</dbReference>
<comment type="similarity">
    <text evidence="2 6">Belongs to the flagella basal body rod proteins family.</text>
</comment>
<evidence type="ECO:0000259" key="8">
    <source>
        <dbReference type="Pfam" id="PF06429"/>
    </source>
</evidence>
<dbReference type="Pfam" id="PF00460">
    <property type="entry name" value="Flg_bb_rod"/>
    <property type="match status" value="1"/>
</dbReference>
<evidence type="ECO:0000256" key="5">
    <source>
        <dbReference type="ARBA" id="ARBA00040228"/>
    </source>
</evidence>
<organism evidence="10 11">
    <name type="scientific">Sinimarinibacterium thermocellulolyticum</name>
    <dbReference type="NCBI Taxonomy" id="3170016"/>
    <lineage>
        <taxon>Bacteria</taxon>
        <taxon>Pseudomonadati</taxon>
        <taxon>Pseudomonadota</taxon>
        <taxon>Gammaproteobacteria</taxon>
        <taxon>Nevskiales</taxon>
        <taxon>Nevskiaceae</taxon>
        <taxon>Sinimarinibacterium</taxon>
    </lineage>
</organism>
<keyword evidence="10" id="KW-0969">Cilium</keyword>
<proteinExistence type="inferred from homology"/>
<dbReference type="InterPro" id="IPR053967">
    <property type="entry name" value="LlgE_F_G-like_D1"/>
</dbReference>
<comment type="caution">
    <text evidence="10">The sequence shown here is derived from an EMBL/GenBank/DDBJ whole genome shotgun (WGS) entry which is preliminary data.</text>
</comment>
<evidence type="ECO:0000256" key="3">
    <source>
        <dbReference type="ARBA" id="ARBA00023143"/>
    </source>
</evidence>
<evidence type="ECO:0000256" key="6">
    <source>
        <dbReference type="RuleBase" id="RU362116"/>
    </source>
</evidence>
<evidence type="ECO:0000259" key="9">
    <source>
        <dbReference type="Pfam" id="PF22692"/>
    </source>
</evidence>
<keyword evidence="10" id="KW-0966">Cell projection</keyword>
<feature type="domain" description="Flagellar basal-body/hook protein C-terminal" evidence="8">
    <location>
        <begin position="198"/>
        <end position="242"/>
    </location>
</feature>
<reference evidence="10 11" key="1">
    <citation type="submission" date="2024-06" db="EMBL/GenBank/DDBJ databases">
        <authorList>
            <person name="Li Z."/>
            <person name="Jiang Y."/>
        </authorList>
    </citation>
    <scope>NUCLEOTIDE SEQUENCE [LARGE SCALE GENOMIC DNA]</scope>
    <source>
        <strain evidence="10 11">HSW-8</strain>
    </source>
</reference>
<dbReference type="InterPro" id="IPR001444">
    <property type="entry name" value="Flag_bb_rod_N"/>
</dbReference>
<dbReference type="Pfam" id="PF06429">
    <property type="entry name" value="Flg_bbr_C"/>
    <property type="match status" value="1"/>
</dbReference>
<dbReference type="NCBIfam" id="NF009280">
    <property type="entry name" value="PRK12640.1"/>
    <property type="match status" value="1"/>
</dbReference>
<gene>
    <name evidence="10" type="ORF">ABSH63_08925</name>
</gene>
<dbReference type="InterPro" id="IPR010930">
    <property type="entry name" value="Flg_bb/hook_C_dom"/>
</dbReference>
<dbReference type="RefSeq" id="WP_352889115.1">
    <property type="nucleotide sequence ID" value="NZ_JBEPIJ010000008.1"/>
</dbReference>
<dbReference type="EMBL" id="JBEPIJ010000008">
    <property type="protein sequence ID" value="MES0874124.1"/>
    <property type="molecule type" value="Genomic_DNA"/>
</dbReference>
<dbReference type="InterPro" id="IPR037925">
    <property type="entry name" value="FlgE/F/G-like"/>
</dbReference>
<dbReference type="NCBIfam" id="TIGR03506">
    <property type="entry name" value="FlgEFG_subfam"/>
    <property type="match status" value="1"/>
</dbReference>
<dbReference type="Pfam" id="PF22692">
    <property type="entry name" value="LlgE_F_G_D1"/>
    <property type="match status" value="1"/>
</dbReference>
<dbReference type="InterPro" id="IPR020013">
    <property type="entry name" value="Flagellar_FlgE/F/G"/>
</dbReference>
<keyword evidence="10" id="KW-0282">Flagellum</keyword>
<dbReference type="SUPFAM" id="SSF117143">
    <property type="entry name" value="Flagellar hook protein flgE"/>
    <property type="match status" value="1"/>
</dbReference>
<evidence type="ECO:0000256" key="2">
    <source>
        <dbReference type="ARBA" id="ARBA00009677"/>
    </source>
</evidence>